<feature type="compositionally biased region" description="Polar residues" evidence="2">
    <location>
        <begin position="436"/>
        <end position="454"/>
    </location>
</feature>
<accession>A0A7J7BXV6</accession>
<dbReference type="SUPFAM" id="SSF54495">
    <property type="entry name" value="UBC-like"/>
    <property type="match status" value="1"/>
</dbReference>
<feature type="domain" description="CCHC-type" evidence="3">
    <location>
        <begin position="344"/>
        <end position="358"/>
    </location>
</feature>
<dbReference type="GO" id="GO:0008270">
    <property type="term" value="F:zinc ion binding"/>
    <property type="evidence" value="ECO:0007669"/>
    <property type="project" value="UniProtKB-KW"/>
</dbReference>
<dbReference type="PANTHER" id="PTHR34210:SF3">
    <property type="entry name" value="CCHC-TYPE DOMAIN-CONTAINING PROTEIN"/>
    <property type="match status" value="1"/>
</dbReference>
<dbReference type="InterPro" id="IPR016135">
    <property type="entry name" value="UBQ-conjugating_enzyme/RWD"/>
</dbReference>
<dbReference type="InterPro" id="IPR001878">
    <property type="entry name" value="Znf_CCHC"/>
</dbReference>
<feature type="region of interest" description="Disordered" evidence="2">
    <location>
        <begin position="266"/>
        <end position="318"/>
    </location>
</feature>
<dbReference type="InParanoid" id="A0A7J7BXV6"/>
<dbReference type="SUPFAM" id="SSF57756">
    <property type="entry name" value="Retrovirus zinc finger-like domains"/>
    <property type="match status" value="1"/>
</dbReference>
<keyword evidence="5" id="KW-1185">Reference proteome</keyword>
<feature type="compositionally biased region" description="Polar residues" evidence="2">
    <location>
        <begin position="686"/>
        <end position="700"/>
    </location>
</feature>
<dbReference type="InterPro" id="IPR000608">
    <property type="entry name" value="UBC"/>
</dbReference>
<reference evidence="4 5" key="1">
    <citation type="journal article" date="2020" name="Nat. Commun.">
        <title>Genome of Tripterygium wilfordii and identification of cytochrome P450 involved in triptolide biosynthesis.</title>
        <authorList>
            <person name="Tu L."/>
            <person name="Su P."/>
            <person name="Zhang Z."/>
            <person name="Gao L."/>
            <person name="Wang J."/>
            <person name="Hu T."/>
            <person name="Zhou J."/>
            <person name="Zhang Y."/>
            <person name="Zhao Y."/>
            <person name="Liu Y."/>
            <person name="Song Y."/>
            <person name="Tong Y."/>
            <person name="Lu Y."/>
            <person name="Yang J."/>
            <person name="Xu C."/>
            <person name="Jia M."/>
            <person name="Peters R.J."/>
            <person name="Huang L."/>
            <person name="Gao W."/>
        </authorList>
    </citation>
    <scope>NUCLEOTIDE SEQUENCE [LARGE SCALE GENOMIC DNA]</scope>
    <source>
        <strain evidence="5">cv. XIE 37</strain>
        <tissue evidence="4">Leaf</tissue>
    </source>
</reference>
<feature type="region of interest" description="Disordered" evidence="2">
    <location>
        <begin position="677"/>
        <end position="716"/>
    </location>
</feature>
<feature type="compositionally biased region" description="Polar residues" evidence="2">
    <location>
        <begin position="525"/>
        <end position="541"/>
    </location>
</feature>
<dbReference type="Gene3D" id="3.10.110.10">
    <property type="entry name" value="Ubiquitin Conjugating Enzyme"/>
    <property type="match status" value="1"/>
</dbReference>
<name>A0A7J7BXV6_TRIWF</name>
<dbReference type="Proteomes" id="UP000593562">
    <property type="component" value="Unassembled WGS sequence"/>
</dbReference>
<dbReference type="GO" id="GO:0003676">
    <property type="term" value="F:nucleic acid binding"/>
    <property type="evidence" value="ECO:0007669"/>
    <property type="project" value="InterPro"/>
</dbReference>
<feature type="region of interest" description="Disordered" evidence="2">
    <location>
        <begin position="433"/>
        <end position="546"/>
    </location>
</feature>
<evidence type="ECO:0000259" key="3">
    <source>
        <dbReference type="PROSITE" id="PS50158"/>
    </source>
</evidence>
<dbReference type="EMBL" id="JAAARO010000022">
    <property type="protein sequence ID" value="KAF5726376.1"/>
    <property type="molecule type" value="Genomic_DNA"/>
</dbReference>
<dbReference type="PANTHER" id="PTHR34210">
    <property type="entry name" value="OS01G0252900 PROTEIN"/>
    <property type="match status" value="1"/>
</dbReference>
<dbReference type="InterPro" id="IPR036875">
    <property type="entry name" value="Znf_CCHC_sf"/>
</dbReference>
<feature type="compositionally biased region" description="Basic and acidic residues" evidence="2">
    <location>
        <begin position="479"/>
        <end position="495"/>
    </location>
</feature>
<dbReference type="AlphaFoldDB" id="A0A7J7BXV6"/>
<dbReference type="Pfam" id="PF00179">
    <property type="entry name" value="UQ_con"/>
    <property type="match status" value="1"/>
</dbReference>
<protein>
    <recommendedName>
        <fullName evidence="3">CCHC-type domain-containing protein</fullName>
    </recommendedName>
</protein>
<organism evidence="4 5">
    <name type="scientific">Tripterygium wilfordii</name>
    <name type="common">Thunder God vine</name>
    <dbReference type="NCBI Taxonomy" id="458696"/>
    <lineage>
        <taxon>Eukaryota</taxon>
        <taxon>Viridiplantae</taxon>
        <taxon>Streptophyta</taxon>
        <taxon>Embryophyta</taxon>
        <taxon>Tracheophyta</taxon>
        <taxon>Spermatophyta</taxon>
        <taxon>Magnoliopsida</taxon>
        <taxon>eudicotyledons</taxon>
        <taxon>Gunneridae</taxon>
        <taxon>Pentapetalae</taxon>
        <taxon>rosids</taxon>
        <taxon>fabids</taxon>
        <taxon>Celastrales</taxon>
        <taxon>Celastraceae</taxon>
        <taxon>Tripterygium</taxon>
    </lineage>
</organism>
<dbReference type="PROSITE" id="PS50158">
    <property type="entry name" value="ZF_CCHC"/>
    <property type="match status" value="1"/>
</dbReference>
<evidence type="ECO:0000313" key="5">
    <source>
        <dbReference type="Proteomes" id="UP000593562"/>
    </source>
</evidence>
<keyword evidence="1" id="KW-0862">Zinc</keyword>
<dbReference type="FunCoup" id="A0A7J7BXV6">
    <property type="interactions" value="3460"/>
</dbReference>
<comment type="caution">
    <text evidence="4">The sequence shown here is derived from an EMBL/GenBank/DDBJ whole genome shotgun (WGS) entry which is preliminary data.</text>
</comment>
<evidence type="ECO:0000313" key="4">
    <source>
        <dbReference type="EMBL" id="KAF5726376.1"/>
    </source>
</evidence>
<evidence type="ECO:0000256" key="1">
    <source>
        <dbReference type="PROSITE-ProRule" id="PRU00047"/>
    </source>
</evidence>
<sequence>MTAVNGDYLDNVIEDKNPTFGDIEELEDIVDKKFRNFKNFAVVESIPYDHKFISRRSIIHVDQERIKLEWEVIKTCLPSSIYVRTYESRIDLMRVAMAGLEGTPFCHGLFFFDLHIPRNYPNCPPEISYRGNLGFNPDENISMRPWIPGNTGILQVLIWIHDRILNDKPCYPLRDFKYLKNKNEVFVLSCEAMIRTLRRSPLLGFEDFVSGYFRKRAHTILLIYKNHIGKDELFFELVREFEGVPAPVLVRVVGVWMANRPDSDNDDDFSQLYQEYTGPPGSTTTQDRSKPNKRSHAGSDEEEEQRDPNAVPTDFTSREARVWEAKSKATERNWKKRKEEEMICKICGESGHFTQGCPTTLGANRKSQDFFERVPAREKHVKALFPDKVIQRIENDVGCKIKMEEKFIIVSGRDRLVLAKGVDAVHKVIKEEGDQKNASSFQMSRSRSPAQSPSGGRFRRSESQRSHQRDPPHFQQRFGRQDKVAEDRDREDLRRFPRGSPQAYGNNGARGRSSHSKSPARPHYTGNSFDSYGGHNQSSGGYRTDGWDIERRNSNLPSRHQIEYSAIPQTLEDLELEYKREATELGRIHDKEEDEENKKHRETIRDMRESYMNKLATLREMHAKQWEEFLQVDAQRRQEEAGTQMSAPGFGGYKQHAYSDHDGSSVNNHYAGSSFSMDTRGRYPNSIDNYPSRTQNTYSDFQRPRREDLGKAYNRF</sequence>
<evidence type="ECO:0000256" key="2">
    <source>
        <dbReference type="SAM" id="MobiDB-lite"/>
    </source>
</evidence>
<feature type="compositionally biased region" description="Basic and acidic residues" evidence="2">
    <location>
        <begin position="459"/>
        <end position="472"/>
    </location>
</feature>
<proteinExistence type="predicted"/>
<keyword evidence="1" id="KW-0479">Metal-binding</keyword>
<gene>
    <name evidence="4" type="ORF">HS088_TW22G00054</name>
</gene>
<keyword evidence="1" id="KW-0863">Zinc-finger</keyword>